<accession>A0AAV3T8J3</accession>
<protein>
    <submittedName>
        <fullName evidence="2">IS6-like element ISH29 family transposase</fullName>
    </submittedName>
</protein>
<sequence>MPEIARLIGDNDCFELAFVEREATPEPAMELGIRLHLAGLSLSDTISILDRLGVERCRATVHNWVQKAELQPLDGADPDHVAVDETVIQLNDKQFWLYAAVDPKTNRLLHVKLSPTRNQAITEMFLAELREKHLVNDALFLVDSAPWLQAALHRHGLDYRYEKHGNRNSIERVFRELKRRTNQFSNCFSNAEANTAENWLQAFAFAWNQLI</sequence>
<dbReference type="Pfam" id="PF13610">
    <property type="entry name" value="DDE_Tnp_IS240"/>
    <property type="match status" value="1"/>
</dbReference>
<dbReference type="RefSeq" id="WP_343773554.1">
    <property type="nucleotide sequence ID" value="NZ_BAAADV010000003.1"/>
</dbReference>
<dbReference type="AlphaFoldDB" id="A0AAV3T8J3"/>
<proteinExistence type="predicted"/>
<dbReference type="NCBIfam" id="NF033587">
    <property type="entry name" value="transpos_IS6"/>
    <property type="match status" value="1"/>
</dbReference>
<evidence type="ECO:0000313" key="2">
    <source>
        <dbReference type="EMBL" id="GAA0671182.1"/>
    </source>
</evidence>
<keyword evidence="3" id="KW-1185">Reference proteome</keyword>
<evidence type="ECO:0000259" key="1">
    <source>
        <dbReference type="Pfam" id="PF13610"/>
    </source>
</evidence>
<dbReference type="PANTHER" id="PTHR39967:SF1">
    <property type="entry name" value="ISH14-TYPE TRANSPOSASE HSIRS44"/>
    <property type="match status" value="1"/>
</dbReference>
<dbReference type="Proteomes" id="UP001500420">
    <property type="component" value="Unassembled WGS sequence"/>
</dbReference>
<organism evidence="2 3">
    <name type="scientific">Natronoarchaeum mannanilyticum</name>
    <dbReference type="NCBI Taxonomy" id="926360"/>
    <lineage>
        <taxon>Archaea</taxon>
        <taxon>Methanobacteriati</taxon>
        <taxon>Methanobacteriota</taxon>
        <taxon>Stenosarchaea group</taxon>
        <taxon>Halobacteria</taxon>
        <taxon>Halobacteriales</taxon>
        <taxon>Natronoarchaeaceae</taxon>
    </lineage>
</organism>
<reference evidence="2 3" key="1">
    <citation type="journal article" date="2019" name="Int. J. Syst. Evol. Microbiol.">
        <title>The Global Catalogue of Microorganisms (GCM) 10K type strain sequencing project: providing services to taxonomists for standard genome sequencing and annotation.</title>
        <authorList>
            <consortium name="The Broad Institute Genomics Platform"/>
            <consortium name="The Broad Institute Genome Sequencing Center for Infectious Disease"/>
            <person name="Wu L."/>
            <person name="Ma J."/>
        </authorList>
    </citation>
    <scope>NUCLEOTIDE SEQUENCE [LARGE SCALE GENOMIC DNA]</scope>
    <source>
        <strain evidence="2 3">JCM 16328</strain>
    </source>
</reference>
<gene>
    <name evidence="2" type="ORF">GCM10009020_16920</name>
</gene>
<feature type="domain" description="DDE" evidence="1">
    <location>
        <begin position="81"/>
        <end position="190"/>
    </location>
</feature>
<name>A0AAV3T8J3_9EURY</name>
<dbReference type="PANTHER" id="PTHR39967">
    <property type="match status" value="1"/>
</dbReference>
<dbReference type="InterPro" id="IPR047930">
    <property type="entry name" value="Transpos_IS6"/>
</dbReference>
<dbReference type="EMBL" id="BAAADV010000003">
    <property type="protein sequence ID" value="GAA0671182.1"/>
    <property type="molecule type" value="Genomic_DNA"/>
</dbReference>
<evidence type="ECO:0000313" key="3">
    <source>
        <dbReference type="Proteomes" id="UP001500420"/>
    </source>
</evidence>
<dbReference type="InterPro" id="IPR032874">
    <property type="entry name" value="DDE_dom"/>
</dbReference>
<comment type="caution">
    <text evidence="2">The sequence shown here is derived from an EMBL/GenBank/DDBJ whole genome shotgun (WGS) entry which is preliminary data.</text>
</comment>